<dbReference type="Proteomes" id="UP000289775">
    <property type="component" value="Unassembled WGS sequence"/>
</dbReference>
<comment type="caution">
    <text evidence="1">The sequence shown here is derived from an EMBL/GenBank/DDBJ whole genome shotgun (WGS) entry which is preliminary data.</text>
</comment>
<keyword evidence="2" id="KW-1185">Reference proteome</keyword>
<proteinExistence type="predicted"/>
<organism evidence="1 2">
    <name type="scientific">Flavobacterium beibuense</name>
    <dbReference type="NCBI Taxonomy" id="657326"/>
    <lineage>
        <taxon>Bacteria</taxon>
        <taxon>Pseudomonadati</taxon>
        <taxon>Bacteroidota</taxon>
        <taxon>Flavobacteriia</taxon>
        <taxon>Flavobacteriales</taxon>
        <taxon>Flavobacteriaceae</taxon>
        <taxon>Flavobacterium</taxon>
    </lineage>
</organism>
<sequence length="252" mass="27743">MLYAAYTSATLAFLPKRKTLESLRIDSRTSLDMGSPSSTGPTKINFNLSFKEAHTLNALYNSSTPLSFVILPTCPITISSSDIPKECLKLFPRCLFSSFNMNLSTSTPLLLPLPKTTPLPSFNIPVLIACSLNVGLITITSLENEQEIFSVIRTIFFLRPFNVSDLRPLNVKTIGVFGKRNLDSIKRKPVFGLPALTKSGFSFFKNFITAYKDFRSLSIDISRLNSIISNLTFSSNANFSTSVPGAETITTS</sequence>
<evidence type="ECO:0000313" key="1">
    <source>
        <dbReference type="EMBL" id="RYJ45593.1"/>
    </source>
</evidence>
<gene>
    <name evidence="1" type="ORF">NU09_0185</name>
</gene>
<dbReference type="AlphaFoldDB" id="A0A444WIA3"/>
<name>A0A444WIA3_9FLAO</name>
<accession>A0A444WIA3</accession>
<reference evidence="1 2" key="1">
    <citation type="submission" date="2014-12" db="EMBL/GenBank/DDBJ databases">
        <title>Genome sequence of Flavobacterium beibuense RSKm HC5.</title>
        <authorList>
            <person name="Kim J.F."/>
            <person name="Song J.Y."/>
            <person name="Kwak M.-J."/>
            <person name="Lee S.-W."/>
        </authorList>
    </citation>
    <scope>NUCLEOTIDE SEQUENCE [LARGE SCALE GENOMIC DNA]</scope>
    <source>
        <strain evidence="1 2">RSKm HC5</strain>
    </source>
</reference>
<evidence type="ECO:0000313" key="2">
    <source>
        <dbReference type="Proteomes" id="UP000289775"/>
    </source>
</evidence>
<protein>
    <submittedName>
        <fullName evidence="1">Uncharacterized protein</fullName>
    </submittedName>
</protein>
<dbReference type="EMBL" id="JUIW01000001">
    <property type="protein sequence ID" value="RYJ45593.1"/>
    <property type="molecule type" value="Genomic_DNA"/>
</dbReference>